<feature type="transmembrane region" description="Helical" evidence="7">
    <location>
        <begin position="20"/>
        <end position="39"/>
    </location>
</feature>
<dbReference type="PANTHER" id="PTHR30572">
    <property type="entry name" value="MEMBRANE COMPONENT OF TRANSPORTER-RELATED"/>
    <property type="match status" value="1"/>
</dbReference>
<dbReference type="OrthoDB" id="9780560at2"/>
<feature type="transmembrane region" description="Helical" evidence="7">
    <location>
        <begin position="516"/>
        <end position="545"/>
    </location>
</feature>
<keyword evidence="3 7" id="KW-0812">Transmembrane</keyword>
<proteinExistence type="inferred from homology"/>
<dbReference type="InParanoid" id="A0A7L4YMB9"/>
<evidence type="ECO:0000313" key="10">
    <source>
        <dbReference type="Proteomes" id="UP000463857"/>
    </source>
</evidence>
<feature type="domain" description="ABC3 transporter permease C-terminal" evidence="8">
    <location>
        <begin position="524"/>
        <end position="640"/>
    </location>
</feature>
<dbReference type="RefSeq" id="WP_159544502.1">
    <property type="nucleotide sequence ID" value="NZ_CP047156.1"/>
</dbReference>
<feature type="transmembrane region" description="Helical" evidence="7">
    <location>
        <begin position="391"/>
        <end position="410"/>
    </location>
</feature>
<protein>
    <submittedName>
        <fullName evidence="9">FtsX-like permease family protein</fullName>
    </submittedName>
</protein>
<feature type="transmembrane region" description="Helical" evidence="7">
    <location>
        <begin position="566"/>
        <end position="593"/>
    </location>
</feature>
<dbReference type="KEGG" id="eke:EK0264_08020"/>
<evidence type="ECO:0000256" key="2">
    <source>
        <dbReference type="ARBA" id="ARBA00022475"/>
    </source>
</evidence>
<dbReference type="PANTHER" id="PTHR30572:SF4">
    <property type="entry name" value="ABC TRANSPORTER PERMEASE YTRF"/>
    <property type="match status" value="1"/>
</dbReference>
<evidence type="ECO:0000256" key="4">
    <source>
        <dbReference type="ARBA" id="ARBA00022989"/>
    </source>
</evidence>
<dbReference type="Proteomes" id="UP000463857">
    <property type="component" value="Chromosome"/>
</dbReference>
<feature type="transmembrane region" description="Helical" evidence="7">
    <location>
        <begin position="305"/>
        <end position="326"/>
    </location>
</feature>
<keyword evidence="10" id="KW-1185">Reference proteome</keyword>
<evidence type="ECO:0000256" key="6">
    <source>
        <dbReference type="ARBA" id="ARBA00038076"/>
    </source>
</evidence>
<comment type="similarity">
    <text evidence="6">Belongs to the ABC-4 integral membrane protein family.</text>
</comment>
<feature type="transmembrane region" description="Helical" evidence="7">
    <location>
        <begin position="416"/>
        <end position="437"/>
    </location>
</feature>
<feature type="transmembrane region" description="Helical" evidence="7">
    <location>
        <begin position="613"/>
        <end position="633"/>
    </location>
</feature>
<feature type="transmembrane region" description="Helical" evidence="7">
    <location>
        <begin position="338"/>
        <end position="360"/>
    </location>
</feature>
<reference evidence="9 10" key="1">
    <citation type="journal article" date="2018" name="Int. J. Syst. Evol. Microbiol.">
        <title>Epidermidibacterium keratini gen. nov., sp. nov., a member of the family Sporichthyaceae, isolated from keratin epidermis.</title>
        <authorList>
            <person name="Lee D.G."/>
            <person name="Trujillo M.E."/>
            <person name="Kang S."/>
            <person name="Nam J.J."/>
            <person name="Kim Y.J."/>
        </authorList>
    </citation>
    <scope>NUCLEOTIDE SEQUENCE [LARGE SCALE GENOMIC DNA]</scope>
    <source>
        <strain evidence="9 10">EPI-7</strain>
    </source>
</reference>
<keyword evidence="2" id="KW-1003">Cell membrane</keyword>
<dbReference type="GO" id="GO:0022857">
    <property type="term" value="F:transmembrane transporter activity"/>
    <property type="evidence" value="ECO:0007669"/>
    <property type="project" value="TreeGrafter"/>
</dbReference>
<feature type="transmembrane region" description="Helical" evidence="7">
    <location>
        <begin position="472"/>
        <end position="496"/>
    </location>
</feature>
<dbReference type="AlphaFoldDB" id="A0A7L4YMB9"/>
<sequence length="647" mass="65641">MATTLKSATAELRHKPSRFIAVLLAIIIGVGFAAATAIFSATAGKAAERAAAQEIQNADVVVYGGDGPSSDADVAAQIANAPGIDAAQSTLASGYVVPGSSALSQVIVRSTIQDEKLAYAELASGTWPVAVDEITLDPETAKRADVGIGDQITLTSAITNTDSSFRVVGITDPDEALRSVSGEVNWASPEYLASQEGVWSAGILVRAADPDAAATTIKNVVPDGYTVMTGDDAREQAVDGITGGTTGISVILGTFGAIALAVAAIVIANTFTILLAQRRRTIALQRLIGATTKQLTRQIVIESGIVAVVGTALGVGLSILVGYVAADSLGFAGAGLSVPPFGLALAAIAGIATTMLAAYFPIRRAARIAPIEAMRPSETEAAGASIAKWRVITAGILFILGAIPFVLGVITTSLPAAALGGIICVVGILIGAQLIVVPFGKLLRPLGAIAGTPGKLAAREVVRHPARATNTVVALIVGVGLMSTLQVASSVVVATTEEQFSGTDQEFAIVRELLDIMTNVATALLAVAAVIAIVGIANTLALAVIERNRESALMRALGLKRGQLRTMVGIEAVFLALIGSVTGIVLGIGFGIAGAASTVGWSGLVIDLPWLRLGLFLVAGLLGGVLASVLPAIRATRVQPVTALAAS</sequence>
<evidence type="ECO:0000256" key="1">
    <source>
        <dbReference type="ARBA" id="ARBA00004651"/>
    </source>
</evidence>
<dbReference type="Pfam" id="PF02687">
    <property type="entry name" value="FtsX"/>
    <property type="match status" value="2"/>
</dbReference>
<keyword evidence="5 7" id="KW-0472">Membrane</keyword>
<evidence type="ECO:0000256" key="7">
    <source>
        <dbReference type="SAM" id="Phobius"/>
    </source>
</evidence>
<comment type="subcellular location">
    <subcellularLocation>
        <location evidence="1">Cell membrane</location>
        <topology evidence="1">Multi-pass membrane protein</topology>
    </subcellularLocation>
</comment>
<dbReference type="InterPro" id="IPR003838">
    <property type="entry name" value="ABC3_permease_C"/>
</dbReference>
<keyword evidence="4 7" id="KW-1133">Transmembrane helix</keyword>
<dbReference type="GO" id="GO:0005886">
    <property type="term" value="C:plasma membrane"/>
    <property type="evidence" value="ECO:0007669"/>
    <property type="project" value="UniProtKB-SubCell"/>
</dbReference>
<feature type="transmembrane region" description="Helical" evidence="7">
    <location>
        <begin position="250"/>
        <end position="276"/>
    </location>
</feature>
<name>A0A7L4YMB9_9ACTN</name>
<evidence type="ECO:0000256" key="3">
    <source>
        <dbReference type="ARBA" id="ARBA00022692"/>
    </source>
</evidence>
<dbReference type="EMBL" id="CP047156">
    <property type="protein sequence ID" value="QHC00228.1"/>
    <property type="molecule type" value="Genomic_DNA"/>
</dbReference>
<gene>
    <name evidence="9" type="ORF">EK0264_08020</name>
</gene>
<organism evidence="9 10">
    <name type="scientific">Epidermidibacterium keratini</name>
    <dbReference type="NCBI Taxonomy" id="1891644"/>
    <lineage>
        <taxon>Bacteria</taxon>
        <taxon>Bacillati</taxon>
        <taxon>Actinomycetota</taxon>
        <taxon>Actinomycetes</taxon>
        <taxon>Sporichthyales</taxon>
        <taxon>Sporichthyaceae</taxon>
        <taxon>Epidermidibacterium</taxon>
    </lineage>
</organism>
<evidence type="ECO:0000313" key="9">
    <source>
        <dbReference type="EMBL" id="QHC00228.1"/>
    </source>
</evidence>
<feature type="domain" description="ABC3 transporter permease C-terminal" evidence="8">
    <location>
        <begin position="254"/>
        <end position="370"/>
    </location>
</feature>
<accession>A0A7L4YMB9</accession>
<evidence type="ECO:0000259" key="8">
    <source>
        <dbReference type="Pfam" id="PF02687"/>
    </source>
</evidence>
<evidence type="ECO:0000256" key="5">
    <source>
        <dbReference type="ARBA" id="ARBA00023136"/>
    </source>
</evidence>
<dbReference type="InterPro" id="IPR050250">
    <property type="entry name" value="Macrolide_Exporter_MacB"/>
</dbReference>